<dbReference type="CDD" id="cd24012">
    <property type="entry name" value="ASKHA_NBD_KDGal-kinase"/>
    <property type="match status" value="1"/>
</dbReference>
<dbReference type="Pfam" id="PF05035">
    <property type="entry name" value="DGOK"/>
    <property type="match status" value="1"/>
</dbReference>
<protein>
    <submittedName>
        <fullName evidence="1">2-dehydro-3-deoxygalactonokinase</fullName>
    </submittedName>
</protein>
<name>A0A967EVZ7_9PROT</name>
<dbReference type="EMBL" id="JAAQPH010000006">
    <property type="protein sequence ID" value="NIA68839.1"/>
    <property type="molecule type" value="Genomic_DNA"/>
</dbReference>
<dbReference type="InterPro" id="IPR042258">
    <property type="entry name" value="DGOK_N"/>
</dbReference>
<dbReference type="RefSeq" id="WP_167223849.1">
    <property type="nucleotide sequence ID" value="NZ_JAAQPH010000006.1"/>
</dbReference>
<gene>
    <name evidence="1" type="ORF">HBA54_09570</name>
</gene>
<comment type="caution">
    <text evidence="1">The sequence shown here is derived from an EMBL/GenBank/DDBJ whole genome shotgun (WGS) entry which is preliminary data.</text>
</comment>
<proteinExistence type="predicted"/>
<dbReference type="InterPro" id="IPR007729">
    <property type="entry name" value="DGOK"/>
</dbReference>
<dbReference type="InterPro" id="IPR042257">
    <property type="entry name" value="DGOK_C"/>
</dbReference>
<evidence type="ECO:0000313" key="1">
    <source>
        <dbReference type="EMBL" id="NIA68839.1"/>
    </source>
</evidence>
<dbReference type="GO" id="GO:0034194">
    <property type="term" value="P:D-galactonate catabolic process"/>
    <property type="evidence" value="ECO:0007669"/>
    <property type="project" value="InterPro"/>
</dbReference>
<dbReference type="Gene3D" id="3.30.420.310">
    <property type="entry name" value="2-keto-3-deoxy-galactonokinase, C-terminal domain"/>
    <property type="match status" value="1"/>
</dbReference>
<dbReference type="Proteomes" id="UP000761264">
    <property type="component" value="Unassembled WGS sequence"/>
</dbReference>
<reference evidence="1" key="1">
    <citation type="submission" date="2020-03" db="EMBL/GenBank/DDBJ databases">
        <title>Genome of Pelagibius litoralis DSM 21314T.</title>
        <authorList>
            <person name="Wang G."/>
        </authorList>
    </citation>
    <scope>NUCLEOTIDE SEQUENCE</scope>
    <source>
        <strain evidence="1">DSM 21314</strain>
    </source>
</reference>
<dbReference type="Gene3D" id="3.30.420.300">
    <property type="entry name" value="2-keto-3-deoxy-galactonokinase, substrate binding domain"/>
    <property type="match status" value="1"/>
</dbReference>
<keyword evidence="2" id="KW-1185">Reference proteome</keyword>
<dbReference type="GO" id="GO:0008671">
    <property type="term" value="F:2-dehydro-3-deoxygalactonokinase activity"/>
    <property type="evidence" value="ECO:0007669"/>
    <property type="project" value="InterPro"/>
</dbReference>
<sequence>MTPAGVTRPVIAVDWGTSSFRAYALGPAGEVRERRETPRGILRVEKGGFPQALSEEIGDWLAARPASLVVMSGMIGSRQGWQEVPYCACPCDLAGLAAGFVRLDWPEAEVWIAPGLSDETETGLPDVMRGEEVQIFGALADLPGGNALVCLPGTHSKWVTVSEGTIVHFATYMTGEVYDLLQAHSILGRLMTDEAVASDDWFGEGVVRGASDGALLHMLFSVRSRVLSGNMPEAGARAYLSGMLIGHEIAAALRAAKDRPDEVALLGAPALARLYEEALGRLGCAQRRIGSDVAASGLFQLAQRLPDGTTMRHEG</sequence>
<evidence type="ECO:0000313" key="2">
    <source>
        <dbReference type="Proteomes" id="UP000761264"/>
    </source>
</evidence>
<accession>A0A967EVZ7</accession>
<organism evidence="1 2">
    <name type="scientific">Pelagibius litoralis</name>
    <dbReference type="NCBI Taxonomy" id="374515"/>
    <lineage>
        <taxon>Bacteria</taxon>
        <taxon>Pseudomonadati</taxon>
        <taxon>Pseudomonadota</taxon>
        <taxon>Alphaproteobacteria</taxon>
        <taxon>Rhodospirillales</taxon>
        <taxon>Rhodovibrionaceae</taxon>
        <taxon>Pelagibius</taxon>
    </lineage>
</organism>
<dbReference type="AlphaFoldDB" id="A0A967EVZ7"/>